<evidence type="ECO:0000256" key="2">
    <source>
        <dbReference type="ARBA" id="ARBA00020112"/>
    </source>
</evidence>
<comment type="similarity">
    <text evidence="1">Belongs to the MinE family.</text>
</comment>
<evidence type="ECO:0000256" key="3">
    <source>
        <dbReference type="ARBA" id="ARBA00025265"/>
    </source>
</evidence>
<dbReference type="RefSeq" id="WP_104763499.1">
    <property type="nucleotide sequence ID" value="NZ_FZPM01000025.1"/>
</dbReference>
<evidence type="ECO:0000313" key="4">
    <source>
        <dbReference type="EMBL" id="RDU72513.1"/>
    </source>
</evidence>
<dbReference type="GO" id="GO:0032955">
    <property type="term" value="P:regulation of division septum assembly"/>
    <property type="evidence" value="ECO:0007669"/>
    <property type="project" value="InterPro"/>
</dbReference>
<gene>
    <name evidence="4" type="ORF">CQA66_04160</name>
</gene>
<protein>
    <recommendedName>
        <fullName evidence="2">Cell division topological specificity factor</fullName>
    </recommendedName>
</protein>
<evidence type="ECO:0000256" key="1">
    <source>
        <dbReference type="ARBA" id="ARBA00008168"/>
    </source>
</evidence>
<name>A0A3D8J4Y3_9HELI</name>
<keyword evidence="5" id="KW-1185">Reference proteome</keyword>
<dbReference type="Gene3D" id="3.30.1070.10">
    <property type="entry name" value="Cell division topological specificity factor MinE"/>
    <property type="match status" value="1"/>
</dbReference>
<dbReference type="EMBL" id="NXLW01000006">
    <property type="protein sequence ID" value="RDU72513.1"/>
    <property type="molecule type" value="Genomic_DNA"/>
</dbReference>
<reference evidence="4 5" key="1">
    <citation type="submission" date="2018-04" db="EMBL/GenBank/DDBJ databases">
        <title>Novel Campyloabacter and Helicobacter Species and Strains.</title>
        <authorList>
            <person name="Mannion A.J."/>
            <person name="Shen Z."/>
            <person name="Fox J.G."/>
        </authorList>
    </citation>
    <scope>NUCLEOTIDE SEQUENCE [LARGE SCALE GENOMIC DNA]</scope>
    <source>
        <strain evidence="4 5">MIT 97-5075</strain>
    </source>
</reference>
<dbReference type="InterPro" id="IPR036707">
    <property type="entry name" value="MinE_sf"/>
</dbReference>
<dbReference type="Pfam" id="PF03776">
    <property type="entry name" value="MinE"/>
    <property type="match status" value="1"/>
</dbReference>
<comment type="caution">
    <text evidence="4">The sequence shown here is derived from an EMBL/GenBank/DDBJ whole genome shotgun (WGS) entry which is preliminary data.</text>
</comment>
<evidence type="ECO:0000313" key="5">
    <source>
        <dbReference type="Proteomes" id="UP000256424"/>
    </source>
</evidence>
<accession>A0A3D8J4Y3</accession>
<comment type="function">
    <text evidence="3">Prevents the cell division inhibition by proteins MinC and MinD at internal division sites while permitting inhibition at polar sites. This ensures cell division at the proper site by restricting the formation of a division septum at the midpoint of the long axis of the cell.</text>
</comment>
<dbReference type="GO" id="GO:0051301">
    <property type="term" value="P:cell division"/>
    <property type="evidence" value="ECO:0007669"/>
    <property type="project" value="InterPro"/>
</dbReference>
<dbReference type="Proteomes" id="UP000256424">
    <property type="component" value="Unassembled WGS sequence"/>
</dbReference>
<dbReference type="InterPro" id="IPR005527">
    <property type="entry name" value="MinE"/>
</dbReference>
<proteinExistence type="inferred from homology"/>
<dbReference type="AlphaFoldDB" id="A0A3D8J4Y3"/>
<dbReference type="OrthoDB" id="5329305at2"/>
<sequence length="82" mass="9353">MFFRSKDNDVYAVSNSAYNAKQRLQVTLGNERVIAKGNFDDLRKEIVLVVEKYTCSPCHINMKADRNNGLNIMITDVNVNLD</sequence>
<organism evidence="4 5">
    <name type="scientific">Helicobacter aurati</name>
    <dbReference type="NCBI Taxonomy" id="137778"/>
    <lineage>
        <taxon>Bacteria</taxon>
        <taxon>Pseudomonadati</taxon>
        <taxon>Campylobacterota</taxon>
        <taxon>Epsilonproteobacteria</taxon>
        <taxon>Campylobacterales</taxon>
        <taxon>Helicobacteraceae</taxon>
        <taxon>Helicobacter</taxon>
    </lineage>
</organism>